<gene>
    <name evidence="1" type="ORF">A0J61_09656</name>
</gene>
<reference evidence="1 2" key="1">
    <citation type="submission" date="2016-03" db="EMBL/GenBank/DDBJ databases">
        <title>Choanephora cucurbitarum.</title>
        <authorList>
            <person name="Min B."/>
            <person name="Park H."/>
            <person name="Park J.-H."/>
            <person name="Shin H.-D."/>
            <person name="Choi I.-G."/>
        </authorList>
    </citation>
    <scope>NUCLEOTIDE SEQUENCE [LARGE SCALE GENOMIC DNA]</scope>
    <source>
        <strain evidence="1 2">KUS-F28377</strain>
    </source>
</reference>
<keyword evidence="2" id="KW-1185">Reference proteome</keyword>
<dbReference type="EMBL" id="LUGH01000902">
    <property type="protein sequence ID" value="OBZ82294.1"/>
    <property type="molecule type" value="Genomic_DNA"/>
</dbReference>
<evidence type="ECO:0000313" key="1">
    <source>
        <dbReference type="EMBL" id="OBZ82294.1"/>
    </source>
</evidence>
<dbReference type="Pfam" id="PF11095">
    <property type="entry name" value="Gemin7"/>
    <property type="match status" value="1"/>
</dbReference>
<dbReference type="GO" id="GO:0000387">
    <property type="term" value="P:spliceosomal snRNP assembly"/>
    <property type="evidence" value="ECO:0007669"/>
    <property type="project" value="TreeGrafter"/>
</dbReference>
<name>A0A1C7N4Q6_9FUNG</name>
<dbReference type="Proteomes" id="UP000093000">
    <property type="component" value="Unassembled WGS sequence"/>
</dbReference>
<evidence type="ECO:0000313" key="2">
    <source>
        <dbReference type="Proteomes" id="UP000093000"/>
    </source>
</evidence>
<sequence>MNAAERQLRERYLDLWLQATQDKPHMTFYMHGHTQVKGVFCSTDSENNRFRVDQLASPLGLYERVTLRGTDIDRIEYSLKKE</sequence>
<organism evidence="1 2">
    <name type="scientific">Choanephora cucurbitarum</name>
    <dbReference type="NCBI Taxonomy" id="101091"/>
    <lineage>
        <taxon>Eukaryota</taxon>
        <taxon>Fungi</taxon>
        <taxon>Fungi incertae sedis</taxon>
        <taxon>Mucoromycota</taxon>
        <taxon>Mucoromycotina</taxon>
        <taxon>Mucoromycetes</taxon>
        <taxon>Mucorales</taxon>
        <taxon>Mucorineae</taxon>
        <taxon>Choanephoraceae</taxon>
        <taxon>Choanephoroideae</taxon>
        <taxon>Choanephora</taxon>
    </lineage>
</organism>
<protein>
    <recommendedName>
        <fullName evidence="3">Gem-associated protein 7</fullName>
    </recommendedName>
</protein>
<dbReference type="AlphaFoldDB" id="A0A1C7N4Q6"/>
<proteinExistence type="predicted"/>
<comment type="caution">
    <text evidence="1">The sequence shown here is derived from an EMBL/GenBank/DDBJ whole genome shotgun (WGS) entry which is preliminary data.</text>
</comment>
<dbReference type="InterPro" id="IPR020338">
    <property type="entry name" value="SMN_gemin7"/>
</dbReference>
<dbReference type="Gene3D" id="2.30.30.100">
    <property type="match status" value="1"/>
</dbReference>
<dbReference type="GO" id="GO:0034719">
    <property type="term" value="C:SMN-Sm protein complex"/>
    <property type="evidence" value="ECO:0007669"/>
    <property type="project" value="InterPro"/>
</dbReference>
<dbReference type="PANTHER" id="PTHR14679:SF1">
    <property type="entry name" value="GEM-ASSOCIATED PROTEIN 7"/>
    <property type="match status" value="1"/>
</dbReference>
<dbReference type="InParanoid" id="A0A1C7N4Q6"/>
<dbReference type="OrthoDB" id="70763at2759"/>
<dbReference type="PANTHER" id="PTHR14679">
    <property type="entry name" value="GEM-ASSOCIATED PROTEIN 7"/>
    <property type="match status" value="1"/>
</dbReference>
<accession>A0A1C7N4Q6</accession>
<evidence type="ECO:0008006" key="3">
    <source>
        <dbReference type="Google" id="ProtNLM"/>
    </source>
</evidence>